<dbReference type="Pfam" id="PF03031">
    <property type="entry name" value="NIF"/>
    <property type="match status" value="1"/>
</dbReference>
<keyword evidence="3" id="KW-1185">Reference proteome</keyword>
<accession>A0A1R2B4Z7</accession>
<dbReference type="PANTHER" id="PTHR12210">
    <property type="entry name" value="DULLARD PROTEIN PHOSPHATASE"/>
    <property type="match status" value="1"/>
</dbReference>
<dbReference type="SMART" id="SM00577">
    <property type="entry name" value="CPDc"/>
    <property type="match status" value="1"/>
</dbReference>
<dbReference type="InterPro" id="IPR036412">
    <property type="entry name" value="HAD-like_sf"/>
</dbReference>
<dbReference type="InterPro" id="IPR011948">
    <property type="entry name" value="Dullard_phosphatase"/>
</dbReference>
<evidence type="ECO:0000313" key="2">
    <source>
        <dbReference type="EMBL" id="OMJ71861.1"/>
    </source>
</evidence>
<dbReference type="EMBL" id="MPUH01000950">
    <property type="protein sequence ID" value="OMJ71861.1"/>
    <property type="molecule type" value="Genomic_DNA"/>
</dbReference>
<sequence length="346" mass="39343">MIQNNFLVKPPTDAISKPLNLSHSLVQAGKNTVSQKLNTKSQLSEEHNHSISSQIGSSSSARSLILLNQITQKSRKNPISLTERYDTRSGNLEGPAHFLLRHECKSELKLSNNPNINNEPDYLEASFDRADFRMLSLTPSNKMFYNMSNSSVNGKLLSEGKFYQPHSSQHTKKTIALDLDETLIYASSSNNSPDHVIHRLLQDNSSIIIKVSIRPYARDFIRILSTLANIVIFTASAKSYADPIIDIIDPNREFIKTRYYRDSCVSSSAGFIKDLNILKKPLKDVLLIDNLSTSFLYQKQNGILVTSWYGDKNDMELFHLLGFIRKILPYEDVRKCDKNFRRLDNI</sequence>
<dbReference type="FunFam" id="3.40.50.1000:FF:000093">
    <property type="entry name" value="NLI interacting factor-like phosphatase family protein"/>
    <property type="match status" value="1"/>
</dbReference>
<dbReference type="CDD" id="cd07521">
    <property type="entry name" value="HAD_FCP1-like"/>
    <property type="match status" value="1"/>
</dbReference>
<proteinExistence type="predicted"/>
<dbReference type="Gene3D" id="3.40.50.1000">
    <property type="entry name" value="HAD superfamily/HAD-like"/>
    <property type="match status" value="1"/>
</dbReference>
<reference evidence="2 3" key="1">
    <citation type="submission" date="2016-11" db="EMBL/GenBank/DDBJ databases">
        <title>The macronuclear genome of Stentor coeruleus: a giant cell with tiny introns.</title>
        <authorList>
            <person name="Slabodnick M."/>
            <person name="Ruby J.G."/>
            <person name="Reiff S.B."/>
            <person name="Swart E.C."/>
            <person name="Gosai S."/>
            <person name="Prabakaran S."/>
            <person name="Witkowska E."/>
            <person name="Larue G.E."/>
            <person name="Fisher S."/>
            <person name="Freeman R.M."/>
            <person name="Gunawardena J."/>
            <person name="Chu W."/>
            <person name="Stover N.A."/>
            <person name="Gregory B.D."/>
            <person name="Nowacki M."/>
            <person name="Derisi J."/>
            <person name="Roy S.W."/>
            <person name="Marshall W.F."/>
            <person name="Sood P."/>
        </authorList>
    </citation>
    <scope>NUCLEOTIDE SEQUENCE [LARGE SCALE GENOMIC DNA]</scope>
    <source>
        <strain evidence="2">WM001</strain>
    </source>
</reference>
<evidence type="ECO:0000313" key="3">
    <source>
        <dbReference type="Proteomes" id="UP000187209"/>
    </source>
</evidence>
<gene>
    <name evidence="2" type="ORF">SteCoe_29833</name>
</gene>
<dbReference type="InterPro" id="IPR050365">
    <property type="entry name" value="TIM50"/>
</dbReference>
<dbReference type="GO" id="GO:0016791">
    <property type="term" value="F:phosphatase activity"/>
    <property type="evidence" value="ECO:0007669"/>
    <property type="project" value="InterPro"/>
</dbReference>
<comment type="caution">
    <text evidence="2">The sequence shown here is derived from an EMBL/GenBank/DDBJ whole genome shotgun (WGS) entry which is preliminary data.</text>
</comment>
<protein>
    <recommendedName>
        <fullName evidence="1">FCP1 homology domain-containing protein</fullName>
    </recommendedName>
</protein>
<evidence type="ECO:0000259" key="1">
    <source>
        <dbReference type="PROSITE" id="PS50969"/>
    </source>
</evidence>
<feature type="domain" description="FCP1 homology" evidence="1">
    <location>
        <begin position="168"/>
        <end position="327"/>
    </location>
</feature>
<dbReference type="PROSITE" id="PS50969">
    <property type="entry name" value="FCP1"/>
    <property type="match status" value="1"/>
</dbReference>
<dbReference type="InterPro" id="IPR023214">
    <property type="entry name" value="HAD_sf"/>
</dbReference>
<dbReference type="AlphaFoldDB" id="A0A1R2B4Z7"/>
<organism evidence="2 3">
    <name type="scientific">Stentor coeruleus</name>
    <dbReference type="NCBI Taxonomy" id="5963"/>
    <lineage>
        <taxon>Eukaryota</taxon>
        <taxon>Sar</taxon>
        <taxon>Alveolata</taxon>
        <taxon>Ciliophora</taxon>
        <taxon>Postciliodesmatophora</taxon>
        <taxon>Heterotrichea</taxon>
        <taxon>Heterotrichida</taxon>
        <taxon>Stentoridae</taxon>
        <taxon>Stentor</taxon>
    </lineage>
</organism>
<dbReference type="SUPFAM" id="SSF56784">
    <property type="entry name" value="HAD-like"/>
    <property type="match status" value="1"/>
</dbReference>
<dbReference type="OrthoDB" id="285188at2759"/>
<name>A0A1R2B4Z7_9CILI</name>
<dbReference type="InterPro" id="IPR004274">
    <property type="entry name" value="FCP1_dom"/>
</dbReference>
<dbReference type="NCBIfam" id="TIGR02251">
    <property type="entry name" value="HIF-SF_euk"/>
    <property type="match status" value="1"/>
</dbReference>
<dbReference type="Proteomes" id="UP000187209">
    <property type="component" value="Unassembled WGS sequence"/>
</dbReference>